<evidence type="ECO:0000256" key="5">
    <source>
        <dbReference type="ARBA" id="ARBA00023157"/>
    </source>
</evidence>
<dbReference type="SUPFAM" id="SSF50494">
    <property type="entry name" value="Trypsin-like serine proteases"/>
    <property type="match status" value="1"/>
</dbReference>
<dbReference type="GO" id="GO:0006508">
    <property type="term" value="P:proteolysis"/>
    <property type="evidence" value="ECO:0007669"/>
    <property type="project" value="UniProtKB-KW"/>
</dbReference>
<keyword evidence="5" id="KW-1015">Disulfide bond</keyword>
<sequence length="267" mass="28367">MEFQSFYIKLFVLVCLVAESIQGTRQRIVSGSSLQGPTPRIVGGTQAAVGQFPYQVSVRVNGKHICGGALVAQGFVVTAAHCVVSIPSSFLSVQAGTIDISETGVVSEISKVTPHPDYYYDNDIAVLELSTPFNYSDVVRPIPLANIEAPAGEEVTISGWGRTTNGGTPSQLLRYSRSLTILSDKQCARIAGPLNPGIQCLSKEKSNGFCDGDDGGPAVHKGVLIGIASYYSDGCGSASPDGYTKISYYREWLDENTVTPTVPVLIP</sequence>
<evidence type="ECO:0000256" key="3">
    <source>
        <dbReference type="ARBA" id="ARBA00022801"/>
    </source>
</evidence>
<name>A0A6I9V1W9_BACDO</name>
<dbReference type="InParanoid" id="A0A6I9V1W9"/>
<dbReference type="PRINTS" id="PR00722">
    <property type="entry name" value="CHYMOTRYPSIN"/>
</dbReference>
<dbReference type="CDD" id="cd00190">
    <property type="entry name" value="Tryp_SPc"/>
    <property type="match status" value="1"/>
</dbReference>
<dbReference type="InterPro" id="IPR001254">
    <property type="entry name" value="Trypsin_dom"/>
</dbReference>
<dbReference type="PANTHER" id="PTHR24276:SF96">
    <property type="entry name" value="PEPTIDASE S1 DOMAIN-CONTAINING PROTEIN"/>
    <property type="match status" value="1"/>
</dbReference>
<dbReference type="SMART" id="SM00020">
    <property type="entry name" value="Tryp_SPc"/>
    <property type="match status" value="1"/>
</dbReference>
<dbReference type="InterPro" id="IPR018114">
    <property type="entry name" value="TRYPSIN_HIS"/>
</dbReference>
<dbReference type="InterPro" id="IPR001314">
    <property type="entry name" value="Peptidase_S1A"/>
</dbReference>
<evidence type="ECO:0000256" key="6">
    <source>
        <dbReference type="SAM" id="SignalP"/>
    </source>
</evidence>
<keyword evidence="6" id="KW-0732">Signal</keyword>
<evidence type="ECO:0000313" key="9">
    <source>
        <dbReference type="RefSeq" id="XP_011205130.2"/>
    </source>
</evidence>
<evidence type="ECO:0000256" key="2">
    <source>
        <dbReference type="ARBA" id="ARBA00022670"/>
    </source>
</evidence>
<feature type="domain" description="Peptidase S1" evidence="7">
    <location>
        <begin position="41"/>
        <end position="258"/>
    </location>
</feature>
<dbReference type="GO" id="GO:0004252">
    <property type="term" value="F:serine-type endopeptidase activity"/>
    <property type="evidence" value="ECO:0007669"/>
    <property type="project" value="InterPro"/>
</dbReference>
<dbReference type="KEGG" id="bdr:105227478"/>
<feature type="chain" id="PRO_5046803902" evidence="6">
    <location>
        <begin position="27"/>
        <end position="267"/>
    </location>
</feature>
<proteinExistence type="inferred from homology"/>
<evidence type="ECO:0000313" key="8">
    <source>
        <dbReference type="Proteomes" id="UP001652620"/>
    </source>
</evidence>
<feature type="signal peptide" evidence="6">
    <location>
        <begin position="1"/>
        <end position="26"/>
    </location>
</feature>
<evidence type="ECO:0000259" key="7">
    <source>
        <dbReference type="PROSITE" id="PS50240"/>
    </source>
</evidence>
<dbReference type="PANTHER" id="PTHR24276">
    <property type="entry name" value="POLYSERASE-RELATED"/>
    <property type="match status" value="1"/>
</dbReference>
<dbReference type="OrthoDB" id="60866at2759"/>
<dbReference type="Gene3D" id="2.40.10.10">
    <property type="entry name" value="Trypsin-like serine proteases"/>
    <property type="match status" value="1"/>
</dbReference>
<dbReference type="PROSITE" id="PS50240">
    <property type="entry name" value="TRYPSIN_DOM"/>
    <property type="match status" value="1"/>
</dbReference>
<gene>
    <name evidence="9" type="primary">LOC105227478</name>
</gene>
<dbReference type="InterPro" id="IPR043504">
    <property type="entry name" value="Peptidase_S1_PA_chymotrypsin"/>
</dbReference>
<evidence type="ECO:0000256" key="4">
    <source>
        <dbReference type="ARBA" id="ARBA00022825"/>
    </source>
</evidence>
<keyword evidence="2 9" id="KW-0645">Protease</keyword>
<dbReference type="InterPro" id="IPR050430">
    <property type="entry name" value="Peptidase_S1"/>
</dbReference>
<dbReference type="Proteomes" id="UP001652620">
    <property type="component" value="Chromosome 4"/>
</dbReference>
<keyword evidence="4" id="KW-0720">Serine protease</keyword>
<comment type="similarity">
    <text evidence="1">Belongs to the peptidase S1 family.</text>
</comment>
<protein>
    <submittedName>
        <fullName evidence="9">Serine protease SP24D</fullName>
    </submittedName>
</protein>
<keyword evidence="8" id="KW-1185">Reference proteome</keyword>
<dbReference type="AlphaFoldDB" id="A0A6I9V1W9"/>
<dbReference type="GeneID" id="105227478"/>
<organism evidence="8 9">
    <name type="scientific">Bactrocera dorsalis</name>
    <name type="common">Oriental fruit fly</name>
    <name type="synonym">Dacus dorsalis</name>
    <dbReference type="NCBI Taxonomy" id="27457"/>
    <lineage>
        <taxon>Eukaryota</taxon>
        <taxon>Metazoa</taxon>
        <taxon>Ecdysozoa</taxon>
        <taxon>Arthropoda</taxon>
        <taxon>Hexapoda</taxon>
        <taxon>Insecta</taxon>
        <taxon>Pterygota</taxon>
        <taxon>Neoptera</taxon>
        <taxon>Endopterygota</taxon>
        <taxon>Diptera</taxon>
        <taxon>Brachycera</taxon>
        <taxon>Muscomorpha</taxon>
        <taxon>Tephritoidea</taxon>
        <taxon>Tephritidae</taxon>
        <taxon>Bactrocera</taxon>
        <taxon>Bactrocera</taxon>
    </lineage>
</organism>
<accession>A0A6I9V1W9</accession>
<reference evidence="9" key="1">
    <citation type="submission" date="2025-08" db="UniProtKB">
        <authorList>
            <consortium name="RefSeq"/>
        </authorList>
    </citation>
    <scope>IDENTIFICATION</scope>
    <source>
        <tissue evidence="9">Adult</tissue>
    </source>
</reference>
<evidence type="ECO:0000256" key="1">
    <source>
        <dbReference type="ARBA" id="ARBA00007664"/>
    </source>
</evidence>
<dbReference type="PROSITE" id="PS00134">
    <property type="entry name" value="TRYPSIN_HIS"/>
    <property type="match status" value="1"/>
</dbReference>
<dbReference type="Pfam" id="PF00089">
    <property type="entry name" value="Trypsin"/>
    <property type="match status" value="1"/>
</dbReference>
<keyword evidence="3" id="KW-0378">Hydrolase</keyword>
<dbReference type="RefSeq" id="XP_011205130.2">
    <property type="nucleotide sequence ID" value="XM_011206828.3"/>
</dbReference>
<dbReference type="InterPro" id="IPR009003">
    <property type="entry name" value="Peptidase_S1_PA"/>
</dbReference>